<dbReference type="AlphaFoldDB" id="A0A9N9RSL3"/>
<dbReference type="GO" id="GO:0034626">
    <property type="term" value="P:fatty acid elongation, polyunsaturated fatty acid"/>
    <property type="evidence" value="ECO:0007669"/>
    <property type="project" value="TreeGrafter"/>
</dbReference>
<evidence type="ECO:0000256" key="10">
    <source>
        <dbReference type="RuleBase" id="RU361115"/>
    </source>
</evidence>
<evidence type="ECO:0000256" key="9">
    <source>
        <dbReference type="ARBA" id="ARBA00023160"/>
    </source>
</evidence>
<keyword evidence="3 10" id="KW-0808">Transferase</keyword>
<keyword evidence="9 10" id="KW-0275">Fatty acid biosynthesis</keyword>
<reference evidence="11" key="1">
    <citation type="submission" date="2022-01" db="EMBL/GenBank/DDBJ databases">
        <authorList>
            <person name="King R."/>
        </authorList>
    </citation>
    <scope>NUCLEOTIDE SEQUENCE</scope>
</reference>
<keyword evidence="5 10" id="KW-0276">Fatty acid metabolism</keyword>
<evidence type="ECO:0000256" key="4">
    <source>
        <dbReference type="ARBA" id="ARBA00022692"/>
    </source>
</evidence>
<feature type="transmembrane region" description="Helical" evidence="10">
    <location>
        <begin position="172"/>
        <end position="191"/>
    </location>
</feature>
<comment type="similarity">
    <text evidence="10">Belongs to the ELO family.</text>
</comment>
<keyword evidence="7 10" id="KW-0443">Lipid metabolism</keyword>
<evidence type="ECO:0000256" key="1">
    <source>
        <dbReference type="ARBA" id="ARBA00004141"/>
    </source>
</evidence>
<accession>A0A9N9RSL3</accession>
<evidence type="ECO:0000256" key="3">
    <source>
        <dbReference type="ARBA" id="ARBA00022679"/>
    </source>
</evidence>
<dbReference type="GO" id="GO:0042761">
    <property type="term" value="P:very long-chain fatty acid biosynthetic process"/>
    <property type="evidence" value="ECO:0007669"/>
    <property type="project" value="TreeGrafter"/>
</dbReference>
<feature type="transmembrane region" description="Helical" evidence="10">
    <location>
        <begin position="56"/>
        <end position="76"/>
    </location>
</feature>
<dbReference type="GO" id="GO:0030148">
    <property type="term" value="P:sphingolipid biosynthetic process"/>
    <property type="evidence" value="ECO:0007669"/>
    <property type="project" value="TreeGrafter"/>
</dbReference>
<dbReference type="EC" id="2.3.1.199" evidence="10"/>
<dbReference type="GO" id="GO:0019367">
    <property type="term" value="P:fatty acid elongation, saturated fatty acid"/>
    <property type="evidence" value="ECO:0007669"/>
    <property type="project" value="TreeGrafter"/>
</dbReference>
<feature type="transmembrane region" description="Helical" evidence="10">
    <location>
        <begin position="106"/>
        <end position="126"/>
    </location>
</feature>
<evidence type="ECO:0000256" key="7">
    <source>
        <dbReference type="ARBA" id="ARBA00023098"/>
    </source>
</evidence>
<dbReference type="GO" id="GO:0009922">
    <property type="term" value="F:fatty acid elongase activity"/>
    <property type="evidence" value="ECO:0007669"/>
    <property type="project" value="UniProtKB-EC"/>
</dbReference>
<feature type="transmembrane region" description="Helical" evidence="10">
    <location>
        <begin position="223"/>
        <end position="243"/>
    </location>
</feature>
<keyword evidence="6 10" id="KW-1133">Transmembrane helix</keyword>
<dbReference type="PANTHER" id="PTHR11157:SF164">
    <property type="entry name" value="ELONGATION OF VERY LONG CHAIN FATTY ACIDS PROTEIN"/>
    <property type="match status" value="1"/>
</dbReference>
<keyword evidence="12" id="KW-1185">Reference proteome</keyword>
<evidence type="ECO:0000256" key="8">
    <source>
        <dbReference type="ARBA" id="ARBA00023136"/>
    </source>
</evidence>
<dbReference type="GO" id="GO:0005789">
    <property type="term" value="C:endoplasmic reticulum membrane"/>
    <property type="evidence" value="ECO:0007669"/>
    <property type="project" value="TreeGrafter"/>
</dbReference>
<feature type="transmembrane region" description="Helical" evidence="10">
    <location>
        <begin position="198"/>
        <end position="217"/>
    </location>
</feature>
<organism evidence="11 12">
    <name type="scientific">Chironomus riparius</name>
    <dbReference type="NCBI Taxonomy" id="315576"/>
    <lineage>
        <taxon>Eukaryota</taxon>
        <taxon>Metazoa</taxon>
        <taxon>Ecdysozoa</taxon>
        <taxon>Arthropoda</taxon>
        <taxon>Hexapoda</taxon>
        <taxon>Insecta</taxon>
        <taxon>Pterygota</taxon>
        <taxon>Neoptera</taxon>
        <taxon>Endopterygota</taxon>
        <taxon>Diptera</taxon>
        <taxon>Nematocera</taxon>
        <taxon>Chironomoidea</taxon>
        <taxon>Chironomidae</taxon>
        <taxon>Chironominae</taxon>
        <taxon>Chironomus</taxon>
    </lineage>
</organism>
<keyword evidence="4 10" id="KW-0812">Transmembrane</keyword>
<keyword evidence="2 10" id="KW-0444">Lipid biosynthesis</keyword>
<name>A0A9N9RSL3_9DIPT</name>
<protein>
    <recommendedName>
        <fullName evidence="10">Elongation of very long chain fatty acids protein</fullName>
        <ecNumber evidence="10">2.3.1.199</ecNumber>
    </recommendedName>
    <alternativeName>
        <fullName evidence="10">Very-long-chain 3-oxoacyl-CoA synthase</fullName>
    </alternativeName>
</protein>
<evidence type="ECO:0000256" key="2">
    <source>
        <dbReference type="ARBA" id="ARBA00022516"/>
    </source>
</evidence>
<gene>
    <name evidence="11" type="ORF">CHIRRI_LOCUS5577</name>
</gene>
<dbReference type="OrthoDB" id="434092at2759"/>
<evidence type="ECO:0000256" key="5">
    <source>
        <dbReference type="ARBA" id="ARBA00022832"/>
    </source>
</evidence>
<dbReference type="Proteomes" id="UP001153620">
    <property type="component" value="Chromosome 2"/>
</dbReference>
<dbReference type="InterPro" id="IPR002076">
    <property type="entry name" value="ELO_fam"/>
</dbReference>
<dbReference type="EMBL" id="OU895878">
    <property type="protein sequence ID" value="CAG9802671.1"/>
    <property type="molecule type" value="Genomic_DNA"/>
</dbReference>
<evidence type="ECO:0000313" key="12">
    <source>
        <dbReference type="Proteomes" id="UP001153620"/>
    </source>
</evidence>
<sequence>MKFLPPAKYPMVESWLFFGSPTPMLIIFTIYLLSVIIGSKIMKNRKPLKLHSLIRVYNLLQIAGCTYFSYIAHFKFGYNALKSTWRCETNDMYIDTYDDLVQVFSLSWMFFWLRLIELLETIFFILRKKQKQVSVLHVYHHISTLVFLYLGSRYSAEVMDIYCVVINNDVHILMYIYYFLSSFKALQAWLLKLKPVMTTIQIIQLILIFGQCVAEEVCGTCHLFHLGMFQITVLLMFFGNFYYQNYMKMKARKIDARMGLKID</sequence>
<feature type="transmembrane region" description="Helical" evidence="10">
    <location>
        <begin position="133"/>
        <end position="152"/>
    </location>
</feature>
<evidence type="ECO:0000313" key="11">
    <source>
        <dbReference type="EMBL" id="CAG9802671.1"/>
    </source>
</evidence>
<comment type="subcellular location">
    <subcellularLocation>
        <location evidence="1">Membrane</location>
        <topology evidence="1">Multi-pass membrane protein</topology>
    </subcellularLocation>
</comment>
<reference evidence="11" key="2">
    <citation type="submission" date="2022-10" db="EMBL/GenBank/DDBJ databases">
        <authorList>
            <consortium name="ENA_rothamsted_submissions"/>
            <consortium name="culmorum"/>
            <person name="King R."/>
        </authorList>
    </citation>
    <scope>NUCLEOTIDE SEQUENCE</scope>
</reference>
<feature type="transmembrane region" description="Helical" evidence="10">
    <location>
        <begin position="15"/>
        <end position="36"/>
    </location>
</feature>
<keyword evidence="8 10" id="KW-0472">Membrane</keyword>
<evidence type="ECO:0000256" key="6">
    <source>
        <dbReference type="ARBA" id="ARBA00022989"/>
    </source>
</evidence>
<dbReference type="PANTHER" id="PTHR11157">
    <property type="entry name" value="FATTY ACID ACYL TRANSFERASE-RELATED"/>
    <property type="match status" value="1"/>
</dbReference>
<comment type="catalytic activity">
    <reaction evidence="10">
        <text>a very-long-chain acyl-CoA + malonyl-CoA + H(+) = a very-long-chain 3-oxoacyl-CoA + CO2 + CoA</text>
        <dbReference type="Rhea" id="RHEA:32727"/>
        <dbReference type="ChEBI" id="CHEBI:15378"/>
        <dbReference type="ChEBI" id="CHEBI:16526"/>
        <dbReference type="ChEBI" id="CHEBI:57287"/>
        <dbReference type="ChEBI" id="CHEBI:57384"/>
        <dbReference type="ChEBI" id="CHEBI:90725"/>
        <dbReference type="ChEBI" id="CHEBI:90736"/>
        <dbReference type="EC" id="2.3.1.199"/>
    </reaction>
</comment>
<dbReference type="GO" id="GO:0034625">
    <property type="term" value="P:fatty acid elongation, monounsaturated fatty acid"/>
    <property type="evidence" value="ECO:0007669"/>
    <property type="project" value="TreeGrafter"/>
</dbReference>
<dbReference type="Pfam" id="PF01151">
    <property type="entry name" value="ELO"/>
    <property type="match status" value="1"/>
</dbReference>
<proteinExistence type="inferred from homology"/>